<keyword evidence="4" id="KW-0539">Nucleus</keyword>
<evidence type="ECO:0000256" key="5">
    <source>
        <dbReference type="SAM" id="MobiDB-lite"/>
    </source>
</evidence>
<feature type="domain" description="Cell division control protein 73 C-terminal" evidence="6">
    <location>
        <begin position="117"/>
        <end position="280"/>
    </location>
</feature>
<protein>
    <recommendedName>
        <fullName evidence="6">Cell division control protein 73 C-terminal domain-containing protein</fullName>
    </recommendedName>
</protein>
<sequence length="293" mass="33297">MTNEQVLDNLNVVVDKRLEGLSEMDQEIHQALSAKGFEVPNLTPEGRKQVQELTQLEIPVGNSASILRPAPGRDFRKALELYQETMDRLKNAGKKGSKKGSSAADGSSSKMQHLRGKRPIIIIPKGMKPPLTMLNAFEFFGNRKYLARDKVLALKRAGKQTSPPSTTFRHALDARNGKGTVEFELMDNPKNKLGHDMKEWDRVVCVVSLGAAWQFKDWPQGFNNPVDLFGRTKGVFFSMEGDKIPAELQKWRVQQFKLHRDKRGMDSVVWASFWKNMEEFMAVKKRELLPDNE</sequence>
<proteinExistence type="inferred from homology"/>
<evidence type="ECO:0000256" key="1">
    <source>
        <dbReference type="ARBA" id="ARBA00004123"/>
    </source>
</evidence>
<dbReference type="PANTHER" id="PTHR12466">
    <property type="entry name" value="CDC73 DOMAIN PROTEIN"/>
    <property type="match status" value="1"/>
</dbReference>
<dbReference type="GO" id="GO:0016593">
    <property type="term" value="C:Cdc73/Paf1 complex"/>
    <property type="evidence" value="ECO:0007669"/>
    <property type="project" value="InterPro"/>
</dbReference>
<dbReference type="GO" id="GO:0000993">
    <property type="term" value="F:RNA polymerase II complex binding"/>
    <property type="evidence" value="ECO:0007669"/>
    <property type="project" value="TreeGrafter"/>
</dbReference>
<keyword evidence="3" id="KW-0804">Transcription</keyword>
<evidence type="ECO:0000256" key="3">
    <source>
        <dbReference type="ARBA" id="ARBA00023163"/>
    </source>
</evidence>
<dbReference type="Gene3D" id="3.40.50.11990">
    <property type="entry name" value="RNA polymerase II accessory factor, Cdc73 C-terminal domain"/>
    <property type="match status" value="1"/>
</dbReference>
<dbReference type="GO" id="GO:0032968">
    <property type="term" value="P:positive regulation of transcription elongation by RNA polymerase II"/>
    <property type="evidence" value="ECO:0007669"/>
    <property type="project" value="TreeGrafter"/>
</dbReference>
<dbReference type="GO" id="GO:0006368">
    <property type="term" value="P:transcription elongation by RNA polymerase II"/>
    <property type="evidence" value="ECO:0007669"/>
    <property type="project" value="InterPro"/>
</dbReference>
<comment type="similarity">
    <text evidence="2">Belongs to the CDC73 family.</text>
</comment>
<gene>
    <name evidence="7" type="ORF">GOCE00092_LOCUS21214</name>
</gene>
<reference evidence="7" key="1">
    <citation type="submission" date="2021-01" db="EMBL/GenBank/DDBJ databases">
        <authorList>
            <person name="Corre E."/>
            <person name="Pelletier E."/>
            <person name="Niang G."/>
            <person name="Scheremetjew M."/>
            <person name="Finn R."/>
            <person name="Kale V."/>
            <person name="Holt S."/>
            <person name="Cochrane G."/>
            <person name="Meng A."/>
            <person name="Brown T."/>
            <person name="Cohen L."/>
        </authorList>
    </citation>
    <scope>NUCLEOTIDE SEQUENCE</scope>
    <source>
        <strain evidence="7">CCMP 410</strain>
    </source>
</reference>
<evidence type="ECO:0000256" key="4">
    <source>
        <dbReference type="ARBA" id="ARBA00023242"/>
    </source>
</evidence>
<evidence type="ECO:0000259" key="6">
    <source>
        <dbReference type="Pfam" id="PF05179"/>
    </source>
</evidence>
<comment type="subcellular location">
    <subcellularLocation>
        <location evidence="1">Nucleus</location>
    </subcellularLocation>
</comment>
<evidence type="ECO:0000256" key="2">
    <source>
        <dbReference type="ARBA" id="ARBA00010427"/>
    </source>
</evidence>
<organism evidence="7">
    <name type="scientific">Grammatophora oceanica</name>
    <dbReference type="NCBI Taxonomy" id="210454"/>
    <lineage>
        <taxon>Eukaryota</taxon>
        <taxon>Sar</taxon>
        <taxon>Stramenopiles</taxon>
        <taxon>Ochrophyta</taxon>
        <taxon>Bacillariophyta</taxon>
        <taxon>Fragilariophyceae</taxon>
        <taxon>Fragilariophycidae</taxon>
        <taxon>Rhabdonematales</taxon>
        <taxon>Grammatophoraceae</taxon>
        <taxon>Grammatophora</taxon>
    </lineage>
</organism>
<dbReference type="Pfam" id="PF05179">
    <property type="entry name" value="CDC73_C"/>
    <property type="match status" value="1"/>
</dbReference>
<dbReference type="AlphaFoldDB" id="A0A7S1YH94"/>
<name>A0A7S1YH94_9STRA</name>
<feature type="compositionally biased region" description="Low complexity" evidence="5">
    <location>
        <begin position="99"/>
        <end position="110"/>
    </location>
</feature>
<dbReference type="EMBL" id="HBGK01040629">
    <property type="protein sequence ID" value="CAD9300010.1"/>
    <property type="molecule type" value="Transcribed_RNA"/>
</dbReference>
<dbReference type="PANTHER" id="PTHR12466:SF8">
    <property type="entry name" value="PARAFIBROMIN"/>
    <property type="match status" value="1"/>
</dbReference>
<dbReference type="InterPro" id="IPR031336">
    <property type="entry name" value="CDC73_C"/>
</dbReference>
<dbReference type="InterPro" id="IPR038103">
    <property type="entry name" value="CDC73_C_sf"/>
</dbReference>
<accession>A0A7S1YH94</accession>
<evidence type="ECO:0000313" key="7">
    <source>
        <dbReference type="EMBL" id="CAD9300010.1"/>
    </source>
</evidence>
<dbReference type="InterPro" id="IPR007852">
    <property type="entry name" value="Cdc73/Parafibromin"/>
</dbReference>
<feature type="region of interest" description="Disordered" evidence="5">
    <location>
        <begin position="90"/>
        <end position="115"/>
    </location>
</feature>